<dbReference type="Proteomes" id="UP000094067">
    <property type="component" value="Unassembled WGS sequence"/>
</dbReference>
<proteinExistence type="predicted"/>
<protein>
    <recommendedName>
        <fullName evidence="4">YqzL family protein</fullName>
    </recommendedName>
</protein>
<accession>A0A1E3ADV3</accession>
<dbReference type="AlphaFoldDB" id="A0A1E3ADV3"/>
<dbReference type="EMBL" id="MCGH01000002">
    <property type="protein sequence ID" value="ODM06631.1"/>
    <property type="molecule type" value="Genomic_DNA"/>
</dbReference>
<gene>
    <name evidence="2" type="ORF">BEI61_02521</name>
</gene>
<evidence type="ECO:0008006" key="4">
    <source>
        <dbReference type="Google" id="ProtNLM"/>
    </source>
</evidence>
<sequence>MSDLNSWKQFAVTGKVEDYLKYAVHDAQKDVGEGQEPEKNAGFAHGDRTHTESGTYRGI</sequence>
<name>A0A1E3ADV3_9FIRM</name>
<feature type="region of interest" description="Disordered" evidence="1">
    <location>
        <begin position="30"/>
        <end position="59"/>
    </location>
</feature>
<evidence type="ECO:0000256" key="1">
    <source>
        <dbReference type="SAM" id="MobiDB-lite"/>
    </source>
</evidence>
<evidence type="ECO:0000313" key="3">
    <source>
        <dbReference type="Proteomes" id="UP000094067"/>
    </source>
</evidence>
<reference evidence="2 3" key="1">
    <citation type="submission" date="2016-07" db="EMBL/GenBank/DDBJ databases">
        <title>Characterization of isolates of Eisenbergiella tayi derived from blood cultures, using whole genome sequencing.</title>
        <authorList>
            <person name="Burdz T."/>
            <person name="Wiebe D."/>
            <person name="Huynh C."/>
            <person name="Bernard K."/>
        </authorList>
    </citation>
    <scope>NUCLEOTIDE SEQUENCE [LARGE SCALE GENOMIC DNA]</scope>
    <source>
        <strain evidence="2 3">NML 110608</strain>
    </source>
</reference>
<organism evidence="2 3">
    <name type="scientific">Eisenbergiella tayi</name>
    <dbReference type="NCBI Taxonomy" id="1432052"/>
    <lineage>
        <taxon>Bacteria</taxon>
        <taxon>Bacillati</taxon>
        <taxon>Bacillota</taxon>
        <taxon>Clostridia</taxon>
        <taxon>Lachnospirales</taxon>
        <taxon>Lachnospiraceae</taxon>
        <taxon>Eisenbergiella</taxon>
    </lineage>
</organism>
<feature type="compositionally biased region" description="Basic and acidic residues" evidence="1">
    <location>
        <begin position="30"/>
        <end position="51"/>
    </location>
</feature>
<evidence type="ECO:0000313" key="2">
    <source>
        <dbReference type="EMBL" id="ODM06631.1"/>
    </source>
</evidence>
<comment type="caution">
    <text evidence="2">The sequence shown here is derived from an EMBL/GenBank/DDBJ whole genome shotgun (WGS) entry which is preliminary data.</text>
</comment>